<name>A0A2X0QXC2_9PROT</name>
<dbReference type="Pfam" id="PF03787">
    <property type="entry name" value="RAMPs"/>
    <property type="match status" value="1"/>
</dbReference>
<dbReference type="AlphaFoldDB" id="A0A2X0QXC2"/>
<evidence type="ECO:0000313" key="3">
    <source>
        <dbReference type="EMBL" id="SPS06238.1"/>
    </source>
</evidence>
<dbReference type="NCBIfam" id="TIGR02580">
    <property type="entry name" value="cas_RAMP_Cmr4"/>
    <property type="match status" value="1"/>
</dbReference>
<accession>A0A2X0QXC2</accession>
<feature type="domain" description="CRISPR type III-associated protein" evidence="2">
    <location>
        <begin position="14"/>
        <end position="279"/>
    </location>
</feature>
<dbReference type="InterPro" id="IPR013410">
    <property type="entry name" value="CRISPR-assoc_RAMP_Cmr4"/>
</dbReference>
<protein>
    <submittedName>
        <fullName evidence="3">Putative CRISPR-associated RAMP protein, Cmr4 family</fullName>
    </submittedName>
</protein>
<organism evidence="3">
    <name type="scientific">Candidatus Nitrotoga fabula</name>
    <dbReference type="NCBI Taxonomy" id="2182327"/>
    <lineage>
        <taxon>Bacteria</taxon>
        <taxon>Pseudomonadati</taxon>
        <taxon>Pseudomonadota</taxon>
        <taxon>Betaproteobacteria</taxon>
        <taxon>Nitrosomonadales</taxon>
        <taxon>Gallionellaceae</taxon>
        <taxon>Candidatus Nitrotoga</taxon>
    </lineage>
</organism>
<evidence type="ECO:0000259" key="2">
    <source>
        <dbReference type="Pfam" id="PF03787"/>
    </source>
</evidence>
<reference evidence="3" key="1">
    <citation type="submission" date="2018-05" db="EMBL/GenBank/DDBJ databases">
        <authorList>
            <person name="Lanie J.A."/>
            <person name="Ng W.-L."/>
            <person name="Kazmierczak K.M."/>
            <person name="Andrzejewski T.M."/>
            <person name="Davidsen T.M."/>
            <person name="Wayne K.J."/>
            <person name="Tettelin H."/>
            <person name="Glass J.I."/>
            <person name="Rusch D."/>
            <person name="Podicherti R."/>
            <person name="Tsui H.-C.T."/>
            <person name="Winkler M.E."/>
        </authorList>
    </citation>
    <scope>NUCLEOTIDE SEQUENCE</scope>
    <source>
        <strain evidence="3">KNB</strain>
    </source>
</reference>
<dbReference type="PANTHER" id="PTHR36700">
    <property type="entry name" value="CRISPR SYSTEM CMR SUBUNIT CMR4"/>
    <property type="match status" value="1"/>
</dbReference>
<dbReference type="InterPro" id="IPR005537">
    <property type="entry name" value="RAMP_III_fam"/>
</dbReference>
<dbReference type="PANTHER" id="PTHR36700:SF1">
    <property type="entry name" value="CRISPR SYSTEM CMR SUBUNIT CMR4"/>
    <property type="match status" value="1"/>
</dbReference>
<dbReference type="EMBL" id="LS423452">
    <property type="protein sequence ID" value="SPS06238.1"/>
    <property type="molecule type" value="Genomic_DNA"/>
</dbReference>
<evidence type="ECO:0000256" key="1">
    <source>
        <dbReference type="ARBA" id="ARBA00023118"/>
    </source>
</evidence>
<keyword evidence="1" id="KW-0051">Antiviral defense</keyword>
<proteinExistence type="predicted"/>
<dbReference type="GO" id="GO:0051607">
    <property type="term" value="P:defense response to virus"/>
    <property type="evidence" value="ECO:0007669"/>
    <property type="project" value="UniProtKB-KW"/>
</dbReference>
<gene>
    <name evidence="3" type="ORF">NITFAB_1828</name>
</gene>
<sequence>MTSSSTMLVLVAQTSIHAGVSSSVGTVDLPIQRGCHSGRSCIFGSAVKGALRTRAEDYKVSWLASVFGSNTNGAGDHAGAICVVGARLLLFPVRSLTSTFRWVTCPDVLRRLQRDAELLRLGLNIPIHLPIEEGQALVHQGCDDLFLEELRISAQQIDLSNLIESLLPLVGQERQTELEKRLTIISDDHFDVLCRYATPMHPHIAIDNATKNAASGALWYVETLPPESVLYLPLIAHPVRFSKQEMSASEVLDNLTGLFVSRPWLQLGGNANVGMGWFNVNILSREEG</sequence>